<dbReference type="Pfam" id="PF13417">
    <property type="entry name" value="GST_N_3"/>
    <property type="match status" value="1"/>
</dbReference>
<dbReference type="CDD" id="cd00299">
    <property type="entry name" value="GST_C_family"/>
    <property type="match status" value="1"/>
</dbReference>
<protein>
    <submittedName>
        <fullName evidence="3">Glutathione S-transferase</fullName>
    </submittedName>
</protein>
<evidence type="ECO:0000313" key="4">
    <source>
        <dbReference type="Proteomes" id="UP000618591"/>
    </source>
</evidence>
<dbReference type="InterPro" id="IPR036249">
    <property type="entry name" value="Thioredoxin-like_sf"/>
</dbReference>
<dbReference type="EMBL" id="BMDW01000024">
    <property type="protein sequence ID" value="GGA58693.1"/>
    <property type="molecule type" value="Genomic_DNA"/>
</dbReference>
<feature type="domain" description="GST N-terminal" evidence="1">
    <location>
        <begin position="1"/>
        <end position="83"/>
    </location>
</feature>
<feature type="domain" description="GST C-terminal" evidence="2">
    <location>
        <begin position="88"/>
        <end position="219"/>
    </location>
</feature>
<dbReference type="SUPFAM" id="SSF47616">
    <property type="entry name" value="GST C-terminal domain-like"/>
    <property type="match status" value="1"/>
</dbReference>
<gene>
    <name evidence="3" type="ORF">GCM10011395_31210</name>
</gene>
<accession>A0ABQ1H5A4</accession>
<dbReference type="Pfam" id="PF14497">
    <property type="entry name" value="GST_C_3"/>
    <property type="match status" value="1"/>
</dbReference>
<dbReference type="PANTHER" id="PTHR44051">
    <property type="entry name" value="GLUTATHIONE S-TRANSFERASE-RELATED"/>
    <property type="match status" value="1"/>
</dbReference>
<dbReference type="CDD" id="cd00570">
    <property type="entry name" value="GST_N_family"/>
    <property type="match status" value="1"/>
</dbReference>
<dbReference type="Gene3D" id="1.20.1050.10">
    <property type="match status" value="1"/>
</dbReference>
<reference evidence="4" key="1">
    <citation type="journal article" date="2019" name="Int. J. Syst. Evol. Microbiol.">
        <title>The Global Catalogue of Microorganisms (GCM) 10K type strain sequencing project: providing services to taxonomists for standard genome sequencing and annotation.</title>
        <authorList>
            <consortium name="The Broad Institute Genomics Platform"/>
            <consortium name="The Broad Institute Genome Sequencing Center for Infectious Disease"/>
            <person name="Wu L."/>
            <person name="Ma J."/>
        </authorList>
    </citation>
    <scope>NUCLEOTIDE SEQUENCE [LARGE SCALE GENOMIC DNA]</scope>
    <source>
        <strain evidence="4">CGMCC 1.10106</strain>
    </source>
</reference>
<organism evidence="3 4">
    <name type="scientific">Sphingomonas psychrolutea</name>
    <dbReference type="NCBI Taxonomy" id="1259676"/>
    <lineage>
        <taxon>Bacteria</taxon>
        <taxon>Pseudomonadati</taxon>
        <taxon>Pseudomonadota</taxon>
        <taxon>Alphaproteobacteria</taxon>
        <taxon>Sphingomonadales</taxon>
        <taxon>Sphingomonadaceae</taxon>
        <taxon>Sphingomonas</taxon>
    </lineage>
</organism>
<dbReference type="Proteomes" id="UP000618591">
    <property type="component" value="Unassembled WGS sequence"/>
</dbReference>
<comment type="caution">
    <text evidence="3">The sequence shown here is derived from an EMBL/GenBank/DDBJ whole genome shotgun (WGS) entry which is preliminary data.</text>
</comment>
<dbReference type="PROSITE" id="PS50405">
    <property type="entry name" value="GST_CTER"/>
    <property type="match status" value="1"/>
</dbReference>
<dbReference type="SUPFAM" id="SSF52833">
    <property type="entry name" value="Thioredoxin-like"/>
    <property type="match status" value="1"/>
</dbReference>
<dbReference type="Gene3D" id="3.40.30.10">
    <property type="entry name" value="Glutaredoxin"/>
    <property type="match status" value="1"/>
</dbReference>
<evidence type="ECO:0000259" key="1">
    <source>
        <dbReference type="PROSITE" id="PS50404"/>
    </source>
</evidence>
<dbReference type="SFLD" id="SFLDS00019">
    <property type="entry name" value="Glutathione_Transferase_(cytos"/>
    <property type="match status" value="1"/>
</dbReference>
<evidence type="ECO:0000259" key="2">
    <source>
        <dbReference type="PROSITE" id="PS50405"/>
    </source>
</evidence>
<dbReference type="InterPro" id="IPR010987">
    <property type="entry name" value="Glutathione-S-Trfase_C-like"/>
</dbReference>
<dbReference type="InterPro" id="IPR036282">
    <property type="entry name" value="Glutathione-S-Trfase_C_sf"/>
</dbReference>
<dbReference type="PROSITE" id="PS50404">
    <property type="entry name" value="GST_NTER"/>
    <property type="match status" value="1"/>
</dbReference>
<dbReference type="InterPro" id="IPR040079">
    <property type="entry name" value="Glutathione_S-Trfase"/>
</dbReference>
<dbReference type="InterPro" id="IPR004046">
    <property type="entry name" value="GST_C"/>
</dbReference>
<keyword evidence="4" id="KW-1185">Reference proteome</keyword>
<proteinExistence type="predicted"/>
<dbReference type="PANTHER" id="PTHR44051:SF8">
    <property type="entry name" value="GLUTATHIONE S-TRANSFERASE GSTA"/>
    <property type="match status" value="1"/>
</dbReference>
<dbReference type="InterPro" id="IPR004045">
    <property type="entry name" value="Glutathione_S-Trfase_N"/>
</dbReference>
<evidence type="ECO:0000313" key="3">
    <source>
        <dbReference type="EMBL" id="GGA58693.1"/>
    </source>
</evidence>
<sequence length="220" mass="23414">MIVYGSNLSPFVRKVLVYAAEKGLTLELVAAGLGRGGPDFKETSPFGKMPGFRDPGADGGKDFCISDSTAIIAYLEAKYPQNPLIPIDPIGRARTVWFEEFADTILFAMGSKIFFNRFVAPKVLKAGGDEGIAAAAVAHELPPILDYLEGVVPPSGFLVADRLTVADIAVASPFVNLGHVDVVVDPARWPKAGAYLVGIHARPSFAPLIAAEQRMVAQFG</sequence>
<name>A0ABQ1H5A4_9SPHN</name>